<dbReference type="Proteomes" id="UP000299580">
    <property type="component" value="Chromosome"/>
</dbReference>
<evidence type="ECO:0000313" key="3">
    <source>
        <dbReference type="Proteomes" id="UP000299580"/>
    </source>
</evidence>
<dbReference type="OrthoDB" id="8637105at2"/>
<evidence type="ECO:0000256" key="1">
    <source>
        <dbReference type="SAM" id="SignalP"/>
    </source>
</evidence>
<dbReference type="AlphaFoldDB" id="A0A4P8QN70"/>
<reference evidence="2 3" key="1">
    <citation type="submission" date="2018-11" db="EMBL/GenBank/DDBJ databases">
        <title>Genome sequences of Brenneria nigrifluens and Brenneria rubrifaciens.</title>
        <authorList>
            <person name="Poret-Peterson A.T."/>
            <person name="McClean A.E."/>
            <person name="Kluepfel D.A."/>
        </authorList>
    </citation>
    <scope>NUCLEOTIDE SEQUENCE [LARGE SCALE GENOMIC DNA]</scope>
    <source>
        <strain evidence="2 3">6D370</strain>
    </source>
</reference>
<feature type="chain" id="PRO_5020859727" description="VirK protein" evidence="1">
    <location>
        <begin position="38"/>
        <end position="158"/>
    </location>
</feature>
<name>A0A4P8QN70_9GAMM</name>
<keyword evidence="1" id="KW-0732">Signal</keyword>
<proteinExistence type="predicted"/>
<sequence>MFFAKRFFKENRMSSFFGMKKVVFTALLCSLSHYSFAYPLNTLSDVKRELDKGERLNLTIDLTQCANPDTGATGTMKGGLVINAYLIRPDGSLAFADTRQTVTNENKPVAQILRYRSKDEYTITFSMRLFSLPDWQPTGNAAQYDCTINKAIKFYSHD</sequence>
<evidence type="ECO:0008006" key="4">
    <source>
        <dbReference type="Google" id="ProtNLM"/>
    </source>
</evidence>
<protein>
    <recommendedName>
        <fullName evidence="4">VirK protein</fullName>
    </recommendedName>
</protein>
<dbReference type="InterPro" id="IPR010694">
    <property type="entry name" value="Uncharacterised_VirK"/>
</dbReference>
<keyword evidence="3" id="KW-1185">Reference proteome</keyword>
<accession>A0A4P8QN70</accession>
<gene>
    <name evidence="2" type="ORF">EH207_08015</name>
</gene>
<evidence type="ECO:0000313" key="2">
    <source>
        <dbReference type="EMBL" id="QCR08467.1"/>
    </source>
</evidence>
<dbReference type="KEGG" id="brb:EH207_08015"/>
<feature type="signal peptide" evidence="1">
    <location>
        <begin position="1"/>
        <end position="37"/>
    </location>
</feature>
<dbReference type="Pfam" id="PF06903">
    <property type="entry name" value="VirK"/>
    <property type="match status" value="1"/>
</dbReference>
<dbReference type="EMBL" id="CP034035">
    <property type="protein sequence ID" value="QCR08467.1"/>
    <property type="molecule type" value="Genomic_DNA"/>
</dbReference>
<organism evidence="2 3">
    <name type="scientific">Brenneria rubrifaciens</name>
    <dbReference type="NCBI Taxonomy" id="55213"/>
    <lineage>
        <taxon>Bacteria</taxon>
        <taxon>Pseudomonadati</taxon>
        <taxon>Pseudomonadota</taxon>
        <taxon>Gammaproteobacteria</taxon>
        <taxon>Enterobacterales</taxon>
        <taxon>Pectobacteriaceae</taxon>
        <taxon>Brenneria</taxon>
    </lineage>
</organism>